<organism evidence="2 3">
    <name type="scientific">Colwellia marinimaniae</name>
    <dbReference type="NCBI Taxonomy" id="1513592"/>
    <lineage>
        <taxon>Bacteria</taxon>
        <taxon>Pseudomonadati</taxon>
        <taxon>Pseudomonadota</taxon>
        <taxon>Gammaproteobacteria</taxon>
        <taxon>Alteromonadales</taxon>
        <taxon>Colwelliaceae</taxon>
        <taxon>Colwellia</taxon>
    </lineage>
</organism>
<dbReference type="InterPro" id="IPR018712">
    <property type="entry name" value="Tle1-like_cat"/>
</dbReference>
<keyword evidence="3" id="KW-1185">Reference proteome</keyword>
<dbReference type="Pfam" id="PF09994">
    <property type="entry name" value="T6SS_Tle1-like_cat"/>
    <property type="match status" value="2"/>
</dbReference>
<dbReference type="SUPFAM" id="SSF53474">
    <property type="entry name" value="alpha/beta-Hydrolases"/>
    <property type="match status" value="1"/>
</dbReference>
<protein>
    <recommendedName>
        <fullName evidence="1">T6SS Phospholipase effector Tle1-like catalytic domain-containing protein</fullName>
    </recommendedName>
</protein>
<dbReference type="PANTHER" id="PTHR33840">
    <property type="match status" value="1"/>
</dbReference>
<evidence type="ECO:0000313" key="2">
    <source>
        <dbReference type="EMBL" id="GAW96926.1"/>
    </source>
</evidence>
<proteinExistence type="predicted"/>
<reference evidence="2 3" key="1">
    <citation type="submission" date="2017-06" db="EMBL/GenBank/DDBJ databases">
        <title>Whole Genome Sequences of Colwellia marinimaniae MTCD1.</title>
        <authorList>
            <person name="Kusumoto H."/>
            <person name="Inoue M."/>
            <person name="Tanikawa K."/>
            <person name="Maeji H."/>
            <person name="Cameron J.H."/>
            <person name="Bartlett D.H."/>
        </authorList>
    </citation>
    <scope>NUCLEOTIDE SEQUENCE [LARGE SCALE GENOMIC DNA]</scope>
    <source>
        <strain evidence="2 3">MTCD1</strain>
    </source>
</reference>
<feature type="domain" description="T6SS Phospholipase effector Tle1-like catalytic" evidence="1">
    <location>
        <begin position="125"/>
        <end position="225"/>
    </location>
</feature>
<accession>A0ABQ0MZ56</accession>
<dbReference type="Proteomes" id="UP000197068">
    <property type="component" value="Unassembled WGS sequence"/>
</dbReference>
<gene>
    <name evidence="2" type="ORF">MTCD1_02549</name>
</gene>
<dbReference type="InterPro" id="IPR029058">
    <property type="entry name" value="AB_hydrolase_fold"/>
</dbReference>
<dbReference type="EMBL" id="BDQM01000021">
    <property type="protein sequence ID" value="GAW96926.1"/>
    <property type="molecule type" value="Genomic_DNA"/>
</dbReference>
<evidence type="ECO:0000259" key="1">
    <source>
        <dbReference type="Pfam" id="PF09994"/>
    </source>
</evidence>
<name>A0ABQ0MZ56_9GAMM</name>
<dbReference type="RefSeq" id="WP_057181985.1">
    <property type="nucleotide sequence ID" value="NZ_BDQM01000021.1"/>
</dbReference>
<dbReference type="PANTHER" id="PTHR33840:SF1">
    <property type="entry name" value="TLE1 PHOSPHOLIPASE DOMAIN-CONTAINING PROTEIN"/>
    <property type="match status" value="1"/>
</dbReference>
<feature type="domain" description="T6SS Phospholipase effector Tle1-like catalytic" evidence="1">
    <location>
        <begin position="2"/>
        <end position="123"/>
    </location>
</feature>
<sequence length="355" mass="39339">MKKLIFCFDGTCNNPEDVGDIDDDASISNILKLHIFLGGKLTPANGCNALTPEQHSFYYSGIGNRGNWLIRAINAVVAPVYGEMDDILSEAHADLSQHYSSGDEVYIFGFSRGAAIARMFAAHLAMPVKFIGVFDTVAAIRGSLDLDPNTFPASGIVFENDILAPHIANALHILALDERRLWLQPTLFNQDERVKEVWFAGSHSDIGGGYWFDGLADICLQFMLDNIAKQLTVLSVEQLDYSALKIPGSSDEITFDDIVIKPLVSGKIHRQLFTYSHAFTHAIRSVRVNVNEVASSNLAIIHCSVAQRYQQLLDYRPYALYRINYQLLDEQGSLTEQCFGVSALAEHYSQADGIK</sequence>
<comment type="caution">
    <text evidence="2">The sequence shown here is derived from an EMBL/GenBank/DDBJ whole genome shotgun (WGS) entry which is preliminary data.</text>
</comment>
<evidence type="ECO:0000313" key="3">
    <source>
        <dbReference type="Proteomes" id="UP000197068"/>
    </source>
</evidence>